<evidence type="ECO:0000256" key="5">
    <source>
        <dbReference type="ARBA" id="ARBA00023242"/>
    </source>
</evidence>
<dbReference type="GO" id="GO:0000987">
    <property type="term" value="F:cis-regulatory region sequence-specific DNA binding"/>
    <property type="evidence" value="ECO:0007669"/>
    <property type="project" value="InterPro"/>
</dbReference>
<comment type="caution">
    <text evidence="8">The sequence shown here is derived from an EMBL/GenBank/DDBJ whole genome shotgun (WGS) entry which is preliminary data.</text>
</comment>
<dbReference type="InterPro" id="IPR050142">
    <property type="entry name" value="MADS-box/MEF2_TF"/>
</dbReference>
<dbReference type="GO" id="GO:0000981">
    <property type="term" value="F:DNA-binding transcription factor activity, RNA polymerase II-specific"/>
    <property type="evidence" value="ECO:0007669"/>
    <property type="project" value="InterPro"/>
</dbReference>
<evidence type="ECO:0000256" key="6">
    <source>
        <dbReference type="SAM" id="MobiDB-lite"/>
    </source>
</evidence>
<feature type="compositionally biased region" description="Acidic residues" evidence="6">
    <location>
        <begin position="132"/>
        <end position="143"/>
    </location>
</feature>
<dbReference type="Proteomes" id="UP000237144">
    <property type="component" value="Unassembled WGS sequence"/>
</dbReference>
<protein>
    <recommendedName>
        <fullName evidence="7">MADS-box domain-containing protein</fullName>
    </recommendedName>
</protein>
<dbReference type="GO" id="GO:0005634">
    <property type="term" value="C:nucleus"/>
    <property type="evidence" value="ECO:0007669"/>
    <property type="project" value="UniProtKB-SubCell"/>
</dbReference>
<feature type="compositionally biased region" description="Polar residues" evidence="6">
    <location>
        <begin position="33"/>
        <end position="45"/>
    </location>
</feature>
<dbReference type="AlphaFoldDB" id="A0A2S5B7V4"/>
<dbReference type="PRINTS" id="PR00404">
    <property type="entry name" value="MADSDOMAIN"/>
</dbReference>
<feature type="compositionally biased region" description="Gly residues" evidence="6">
    <location>
        <begin position="66"/>
        <end position="75"/>
    </location>
</feature>
<comment type="subcellular location">
    <subcellularLocation>
        <location evidence="1">Nucleus</location>
    </subcellularLocation>
</comment>
<dbReference type="EMBL" id="PJQD01000046">
    <property type="protein sequence ID" value="POY72864.1"/>
    <property type="molecule type" value="Genomic_DNA"/>
</dbReference>
<dbReference type="SMART" id="SM00432">
    <property type="entry name" value="MADS"/>
    <property type="match status" value="1"/>
</dbReference>
<evidence type="ECO:0000256" key="3">
    <source>
        <dbReference type="ARBA" id="ARBA00023125"/>
    </source>
</evidence>
<feature type="compositionally biased region" description="Basic and acidic residues" evidence="6">
    <location>
        <begin position="772"/>
        <end position="783"/>
    </location>
</feature>
<dbReference type="GO" id="GO:0046983">
    <property type="term" value="F:protein dimerization activity"/>
    <property type="evidence" value="ECO:0007669"/>
    <property type="project" value="InterPro"/>
</dbReference>
<evidence type="ECO:0000259" key="7">
    <source>
        <dbReference type="PROSITE" id="PS50066"/>
    </source>
</evidence>
<name>A0A2S5B7V4_9BASI</name>
<feature type="region of interest" description="Disordered" evidence="6">
    <location>
        <begin position="241"/>
        <end position="318"/>
    </location>
</feature>
<gene>
    <name evidence="8" type="ORF">BMF94_4119</name>
</gene>
<dbReference type="InterPro" id="IPR033897">
    <property type="entry name" value="SRF-like_MADS-box"/>
</dbReference>
<sequence length="783" mass="82598">MAGSGRFHVAPEQAALRAQANHPDASRGKFGTRRTSAAANSWSTNDRAGGGDDAADRGEGTRTRAAGGGGGGSGGMNDAANGGVKMVKMSGNKRRAAGNGTASELSPSPGPGAAAELDNEDDLGGFVTGRDGDDDDDDDDEDAPTTTTKRKARFPNKRNAQSVGRRKIHIEFIEDRPRRHVTFTKRKSGLMKKAYELSTLTGTDCLVVVVSESGLLYTFSTPALSGVTDHPRGREFLEAALRGDIRGDGTGDVDFGSPGGESGGAATNNTNPRETDAGRGMRRTRSDGDQQQQQQQRQSTTGAVAAASPAHHHFPTDFQLDPALGALDLPVPPLPYPPQHVSTSADSQQQQLYDIFQSFTAATPGPSNDFGSHQNDTSHAFEHDSFTFEPSALYSAATSHAATTSSSAPVLDLTSLQSPSASNLAAFLAGEATSFQAVPSSTAQVSTPVPSVSNSSMSEDVARAHEMATRSYRAALKAAESFFPASAPKAFESRPPTPTLNGSGSSARKRALSAGAGDASELGWDRRVRGKATVAPTPAEEVGLGHDENEDEDESVEERKSRWGKAAREALREAKSSGTIPSFLRAHAFSHYASRSYPPAFDPSKPPYSLNQEHDAMMQASFARMCCRGGVEAKEDLVAAVQEFLVRWLPREMFRNPSFEPVFLPPALGHARAAILSLVDFLEGHDLISYAEMNRVSAVLKGQLKAQAGYEEVEGLGLAREERLYGGGAPKAVEEDEPKSAAEENATASPPMTAGRASVGLPHDAMPLMTDEGGKEADGQSGA</sequence>
<feature type="compositionally biased region" description="Low complexity" evidence="6">
    <location>
        <begin position="289"/>
        <end position="302"/>
    </location>
</feature>
<evidence type="ECO:0000313" key="8">
    <source>
        <dbReference type="EMBL" id="POY72864.1"/>
    </source>
</evidence>
<dbReference type="Pfam" id="PF00319">
    <property type="entry name" value="SRF-TF"/>
    <property type="match status" value="1"/>
</dbReference>
<feature type="region of interest" description="Disordered" evidence="6">
    <location>
        <begin position="728"/>
        <end position="783"/>
    </location>
</feature>
<dbReference type="Gene3D" id="3.40.1810.10">
    <property type="entry name" value="Transcription factor, MADS-box"/>
    <property type="match status" value="1"/>
</dbReference>
<organism evidence="8 9">
    <name type="scientific">Rhodotorula taiwanensis</name>
    <dbReference type="NCBI Taxonomy" id="741276"/>
    <lineage>
        <taxon>Eukaryota</taxon>
        <taxon>Fungi</taxon>
        <taxon>Dikarya</taxon>
        <taxon>Basidiomycota</taxon>
        <taxon>Pucciniomycotina</taxon>
        <taxon>Microbotryomycetes</taxon>
        <taxon>Sporidiobolales</taxon>
        <taxon>Sporidiobolaceae</taxon>
        <taxon>Rhodotorula</taxon>
    </lineage>
</organism>
<keyword evidence="2" id="KW-0805">Transcription regulation</keyword>
<dbReference type="SUPFAM" id="SSF55455">
    <property type="entry name" value="SRF-like"/>
    <property type="match status" value="1"/>
</dbReference>
<keyword evidence="3" id="KW-0238">DNA-binding</keyword>
<dbReference type="PANTHER" id="PTHR48019">
    <property type="entry name" value="SERUM RESPONSE FACTOR HOMOLOG"/>
    <property type="match status" value="1"/>
</dbReference>
<dbReference type="GO" id="GO:0045944">
    <property type="term" value="P:positive regulation of transcription by RNA polymerase II"/>
    <property type="evidence" value="ECO:0007669"/>
    <property type="project" value="InterPro"/>
</dbReference>
<dbReference type="FunFam" id="3.40.1810.10:FF:000002">
    <property type="entry name" value="Serum response factor b"/>
    <property type="match status" value="1"/>
</dbReference>
<keyword evidence="4" id="KW-0804">Transcription</keyword>
<dbReference type="PROSITE" id="PS50066">
    <property type="entry name" value="MADS_BOX_2"/>
    <property type="match status" value="1"/>
</dbReference>
<feature type="region of interest" description="Disordered" evidence="6">
    <location>
        <begin position="487"/>
        <end position="561"/>
    </location>
</feature>
<evidence type="ECO:0000256" key="2">
    <source>
        <dbReference type="ARBA" id="ARBA00023015"/>
    </source>
</evidence>
<keyword evidence="5" id="KW-0539">Nucleus</keyword>
<evidence type="ECO:0000313" key="9">
    <source>
        <dbReference type="Proteomes" id="UP000237144"/>
    </source>
</evidence>
<dbReference type="OrthoDB" id="2284405at2759"/>
<feature type="region of interest" description="Disordered" evidence="6">
    <location>
        <begin position="1"/>
        <end position="163"/>
    </location>
</feature>
<evidence type="ECO:0000256" key="4">
    <source>
        <dbReference type="ARBA" id="ARBA00023163"/>
    </source>
</evidence>
<dbReference type="CDD" id="cd00266">
    <property type="entry name" value="MADS_SRF_like"/>
    <property type="match status" value="1"/>
</dbReference>
<dbReference type="InterPro" id="IPR002100">
    <property type="entry name" value="TF_MADSbox"/>
</dbReference>
<reference evidence="8 9" key="1">
    <citation type="journal article" date="2018" name="Front. Microbiol.">
        <title>Prospects for Fungal Bioremediation of Acidic Radioactive Waste Sites: Characterization and Genome Sequence of Rhodotorula taiwanensis MD1149.</title>
        <authorList>
            <person name="Tkavc R."/>
            <person name="Matrosova V.Y."/>
            <person name="Grichenko O.E."/>
            <person name="Gostincar C."/>
            <person name="Volpe R.P."/>
            <person name="Klimenkova P."/>
            <person name="Gaidamakova E.K."/>
            <person name="Zhou C.E."/>
            <person name="Stewart B.J."/>
            <person name="Lyman M.G."/>
            <person name="Malfatti S.A."/>
            <person name="Rubinfeld B."/>
            <person name="Courtot M."/>
            <person name="Singh J."/>
            <person name="Dalgard C.L."/>
            <person name="Hamilton T."/>
            <person name="Frey K.G."/>
            <person name="Gunde-Cimerman N."/>
            <person name="Dugan L."/>
            <person name="Daly M.J."/>
        </authorList>
    </citation>
    <scope>NUCLEOTIDE SEQUENCE [LARGE SCALE GENOMIC DNA]</scope>
    <source>
        <strain evidence="8 9">MD1149</strain>
    </source>
</reference>
<accession>A0A2S5B7V4</accession>
<proteinExistence type="predicted"/>
<dbReference type="STRING" id="741276.A0A2S5B7V4"/>
<keyword evidence="9" id="KW-1185">Reference proteome</keyword>
<dbReference type="InterPro" id="IPR036879">
    <property type="entry name" value="TF_MADSbox_sf"/>
</dbReference>
<evidence type="ECO:0000256" key="1">
    <source>
        <dbReference type="ARBA" id="ARBA00004123"/>
    </source>
</evidence>
<feature type="compositionally biased region" description="Basic and acidic residues" evidence="6">
    <location>
        <begin position="273"/>
        <end position="288"/>
    </location>
</feature>
<feature type="domain" description="MADS-box" evidence="7">
    <location>
        <begin position="163"/>
        <end position="223"/>
    </location>
</feature>